<dbReference type="PANTHER" id="PTHR33529:SF7">
    <property type="entry name" value="LIPOPOLYSACCHARIDE EXPORT SYSTEM PERMEASE PROTEIN LPTF"/>
    <property type="match status" value="1"/>
</dbReference>
<feature type="transmembrane region" description="Helical" evidence="9">
    <location>
        <begin position="105"/>
        <end position="124"/>
    </location>
</feature>
<evidence type="ECO:0000256" key="6">
    <source>
        <dbReference type="ARBA" id="ARBA00022692"/>
    </source>
</evidence>
<protein>
    <recommendedName>
        <fullName evidence="2">Lipopolysaccharide export system permease protein LptF</fullName>
    </recommendedName>
</protein>
<keyword evidence="6 9" id="KW-0812">Transmembrane</keyword>
<feature type="transmembrane region" description="Helical" evidence="9">
    <location>
        <begin position="48"/>
        <end position="76"/>
    </location>
</feature>
<sequence>MLFDSSTRSELAKSFGATLVVILTIVLTLTLIKMLGQAAGGAIAPQDVVLLMGYTTISYLAIMLTLSLFLSVVMTLGRFYRESEMTIWFASGIPLSTFVRPVLRMAWPVLLAIVVLELVVWPWGNQNSAELRDRYQKRGDLSRVAPGQFQTSRDGSRVFFIERDGDNAATGRNVFILSNQHDRESVTTASRGRLEMEGDDRYLLLDHGQRNETRLKTGEKSVARFEQYKVMTDTQVLANASQLPPKAMATLDLLRTPAGGTQAEQTAWRKSQGELAWRFGMILGGINMALLGVGLAASNPRRVNNWNLLFALLTFVIYFNLINVSQSWVNNGRTSLPRALIVVHGSALFLALAIIWLRDNSNRFCLRRRTTKEASA</sequence>
<dbReference type="InterPro" id="IPR030922">
    <property type="entry name" value="LptF"/>
</dbReference>
<gene>
    <name evidence="10" type="primary">lptF</name>
    <name evidence="10" type="ORF">ACG04R_16935</name>
</gene>
<feature type="transmembrane region" description="Helical" evidence="9">
    <location>
        <begin position="303"/>
        <end position="324"/>
    </location>
</feature>
<feature type="transmembrane region" description="Helical" evidence="9">
    <location>
        <begin position="15"/>
        <end position="36"/>
    </location>
</feature>
<keyword evidence="4" id="KW-1003">Cell membrane</keyword>
<keyword evidence="5" id="KW-0997">Cell inner membrane</keyword>
<dbReference type="Proteomes" id="UP001606134">
    <property type="component" value="Unassembled WGS sequence"/>
</dbReference>
<comment type="subcellular location">
    <subcellularLocation>
        <location evidence="1">Cell inner membrane</location>
        <topology evidence="1">Multi-pass membrane protein</topology>
    </subcellularLocation>
</comment>
<evidence type="ECO:0000256" key="8">
    <source>
        <dbReference type="ARBA" id="ARBA00023136"/>
    </source>
</evidence>
<reference evidence="10 11" key="1">
    <citation type="submission" date="2024-08" db="EMBL/GenBank/DDBJ databases">
        <authorList>
            <person name="Lu H."/>
        </authorList>
    </citation>
    <scope>NUCLEOTIDE SEQUENCE [LARGE SCALE GENOMIC DNA]</scope>
    <source>
        <strain evidence="10 11">BYS78W</strain>
    </source>
</reference>
<evidence type="ECO:0000256" key="9">
    <source>
        <dbReference type="SAM" id="Phobius"/>
    </source>
</evidence>
<evidence type="ECO:0000256" key="2">
    <source>
        <dbReference type="ARBA" id="ARBA00014213"/>
    </source>
</evidence>
<feature type="transmembrane region" description="Helical" evidence="9">
    <location>
        <begin position="336"/>
        <end position="357"/>
    </location>
</feature>
<feature type="transmembrane region" description="Helical" evidence="9">
    <location>
        <begin position="275"/>
        <end position="297"/>
    </location>
</feature>
<evidence type="ECO:0000256" key="7">
    <source>
        <dbReference type="ARBA" id="ARBA00022989"/>
    </source>
</evidence>
<evidence type="ECO:0000256" key="5">
    <source>
        <dbReference type="ARBA" id="ARBA00022519"/>
    </source>
</evidence>
<evidence type="ECO:0000256" key="3">
    <source>
        <dbReference type="ARBA" id="ARBA00022448"/>
    </source>
</evidence>
<keyword evidence="8 9" id="KW-0472">Membrane</keyword>
<keyword evidence="7 9" id="KW-1133">Transmembrane helix</keyword>
<proteinExistence type="predicted"/>
<keyword evidence="11" id="KW-1185">Reference proteome</keyword>
<dbReference type="EMBL" id="JBIGIC010000008">
    <property type="protein sequence ID" value="MFG6488376.1"/>
    <property type="molecule type" value="Genomic_DNA"/>
</dbReference>
<name>A0ABW7HEN3_9BURK</name>
<evidence type="ECO:0000256" key="1">
    <source>
        <dbReference type="ARBA" id="ARBA00004429"/>
    </source>
</evidence>
<accession>A0ABW7HEN3</accession>
<comment type="caution">
    <text evidence="10">The sequence shown here is derived from an EMBL/GenBank/DDBJ whole genome shotgun (WGS) entry which is preliminary data.</text>
</comment>
<dbReference type="InterPro" id="IPR005495">
    <property type="entry name" value="LptG/LptF_permease"/>
</dbReference>
<dbReference type="RefSeq" id="WP_394413160.1">
    <property type="nucleotide sequence ID" value="NZ_JBIGIC010000008.1"/>
</dbReference>
<keyword evidence="3" id="KW-0813">Transport</keyword>
<dbReference type="PANTHER" id="PTHR33529">
    <property type="entry name" value="SLR0882 PROTEIN-RELATED"/>
    <property type="match status" value="1"/>
</dbReference>
<evidence type="ECO:0000256" key="4">
    <source>
        <dbReference type="ARBA" id="ARBA00022475"/>
    </source>
</evidence>
<evidence type="ECO:0000313" key="11">
    <source>
        <dbReference type="Proteomes" id="UP001606134"/>
    </source>
</evidence>
<dbReference type="NCBIfam" id="TIGR04407">
    <property type="entry name" value="LptF_YjgP"/>
    <property type="match status" value="1"/>
</dbReference>
<dbReference type="Pfam" id="PF03739">
    <property type="entry name" value="LptF_LptG"/>
    <property type="match status" value="1"/>
</dbReference>
<evidence type="ECO:0000313" key="10">
    <source>
        <dbReference type="EMBL" id="MFG6488376.1"/>
    </source>
</evidence>
<organism evidence="10 11">
    <name type="scientific">Pelomonas candidula</name>
    <dbReference type="NCBI Taxonomy" id="3299025"/>
    <lineage>
        <taxon>Bacteria</taxon>
        <taxon>Pseudomonadati</taxon>
        <taxon>Pseudomonadota</taxon>
        <taxon>Betaproteobacteria</taxon>
        <taxon>Burkholderiales</taxon>
        <taxon>Sphaerotilaceae</taxon>
        <taxon>Roseateles</taxon>
    </lineage>
</organism>